<dbReference type="EMBL" id="NMUH01001148">
    <property type="protein sequence ID" value="MQL89429.1"/>
    <property type="molecule type" value="Genomic_DNA"/>
</dbReference>
<feature type="compositionally biased region" description="Basic and acidic residues" evidence="1">
    <location>
        <begin position="9"/>
        <end position="21"/>
    </location>
</feature>
<gene>
    <name evidence="2" type="ORF">Taro_022006</name>
</gene>
<feature type="region of interest" description="Disordered" evidence="1">
    <location>
        <begin position="1"/>
        <end position="26"/>
    </location>
</feature>
<name>A0A843VD71_COLES</name>
<evidence type="ECO:0000313" key="2">
    <source>
        <dbReference type="EMBL" id="MQL89429.1"/>
    </source>
</evidence>
<sequence>MRKQTPRHTPSETKKLTERHLGHATRSGNYTLRCHRGRHQGTIYKPAVGCLHKTPRENPQSGSH</sequence>
<keyword evidence="3" id="KW-1185">Reference proteome</keyword>
<comment type="caution">
    <text evidence="2">The sequence shown here is derived from an EMBL/GenBank/DDBJ whole genome shotgun (WGS) entry which is preliminary data.</text>
</comment>
<dbReference type="Proteomes" id="UP000652761">
    <property type="component" value="Unassembled WGS sequence"/>
</dbReference>
<accession>A0A843VD71</accession>
<evidence type="ECO:0000313" key="3">
    <source>
        <dbReference type="Proteomes" id="UP000652761"/>
    </source>
</evidence>
<dbReference type="AlphaFoldDB" id="A0A843VD71"/>
<organism evidence="2 3">
    <name type="scientific">Colocasia esculenta</name>
    <name type="common">Wild taro</name>
    <name type="synonym">Arum esculentum</name>
    <dbReference type="NCBI Taxonomy" id="4460"/>
    <lineage>
        <taxon>Eukaryota</taxon>
        <taxon>Viridiplantae</taxon>
        <taxon>Streptophyta</taxon>
        <taxon>Embryophyta</taxon>
        <taxon>Tracheophyta</taxon>
        <taxon>Spermatophyta</taxon>
        <taxon>Magnoliopsida</taxon>
        <taxon>Liliopsida</taxon>
        <taxon>Araceae</taxon>
        <taxon>Aroideae</taxon>
        <taxon>Colocasieae</taxon>
        <taxon>Colocasia</taxon>
    </lineage>
</organism>
<evidence type="ECO:0000256" key="1">
    <source>
        <dbReference type="SAM" id="MobiDB-lite"/>
    </source>
</evidence>
<protein>
    <submittedName>
        <fullName evidence="2">Uncharacterized protein</fullName>
    </submittedName>
</protein>
<reference evidence="2" key="1">
    <citation type="submission" date="2017-07" db="EMBL/GenBank/DDBJ databases">
        <title>Taro Niue Genome Assembly and Annotation.</title>
        <authorList>
            <person name="Atibalentja N."/>
            <person name="Keating K."/>
            <person name="Fields C.J."/>
        </authorList>
    </citation>
    <scope>NUCLEOTIDE SEQUENCE</scope>
    <source>
        <strain evidence="2">Niue_2</strain>
        <tissue evidence="2">Leaf</tissue>
    </source>
</reference>
<proteinExistence type="predicted"/>